<dbReference type="AlphaFoldDB" id="A0A4R6M1C9"/>
<protein>
    <submittedName>
        <fullName evidence="1">Uncharacterized protein</fullName>
    </submittedName>
</protein>
<reference evidence="1 2" key="1">
    <citation type="submission" date="2019-03" db="EMBL/GenBank/DDBJ databases">
        <title>Subsurface microbial communities from deep shales in Ohio and West Virginia, USA.</title>
        <authorList>
            <person name="Wrighton K."/>
        </authorList>
    </citation>
    <scope>NUCLEOTIDE SEQUENCE [LARGE SCALE GENOMIC DNA]</scope>
    <source>
        <strain evidence="1 2">MA284_T2</strain>
    </source>
</reference>
<organism evidence="1 2">
    <name type="scientific">Halanaerobium saccharolyticum</name>
    <dbReference type="NCBI Taxonomy" id="43595"/>
    <lineage>
        <taxon>Bacteria</taxon>
        <taxon>Bacillati</taxon>
        <taxon>Bacillota</taxon>
        <taxon>Clostridia</taxon>
        <taxon>Halanaerobiales</taxon>
        <taxon>Halanaerobiaceae</taxon>
        <taxon>Halanaerobium</taxon>
    </lineage>
</organism>
<sequence>MARFDQLDKRFDKLVNILEEQNIELYNIKSTLKKHDEKLDEMGHTIKKIHNQTARLSIGQSELNMKLISLRIQAQKKTRKISTVCKIT</sequence>
<dbReference type="Proteomes" id="UP000295064">
    <property type="component" value="Unassembled WGS sequence"/>
</dbReference>
<evidence type="ECO:0000313" key="2">
    <source>
        <dbReference type="Proteomes" id="UP000295064"/>
    </source>
</evidence>
<proteinExistence type="predicted"/>
<name>A0A4R6M1C9_9FIRM</name>
<comment type="caution">
    <text evidence="1">The sequence shown here is derived from an EMBL/GenBank/DDBJ whole genome shotgun (WGS) entry which is preliminary data.</text>
</comment>
<dbReference type="RefSeq" id="WP_243727702.1">
    <property type="nucleotide sequence ID" value="NZ_SNWX01000004.1"/>
</dbReference>
<accession>A0A4R6M1C9</accession>
<evidence type="ECO:0000313" key="1">
    <source>
        <dbReference type="EMBL" id="TDO94160.1"/>
    </source>
</evidence>
<gene>
    <name evidence="1" type="ORF">DFR79_104126</name>
</gene>
<dbReference type="EMBL" id="SNWX01000004">
    <property type="protein sequence ID" value="TDO94160.1"/>
    <property type="molecule type" value="Genomic_DNA"/>
</dbReference>